<dbReference type="EMBL" id="JAMYWD010000006">
    <property type="protein sequence ID" value="KAJ4969522.1"/>
    <property type="molecule type" value="Genomic_DNA"/>
</dbReference>
<sequence length="165" mass="19003">MTHFKNPAHLTLFPTQLCKERVKTHVAPATTDGHSVATHQQRLTSSPLLPSEKRKGTAGDFRQRRKSKRQLFPFSGHNRRFTFLHFSFACRYFSAAAYDTNQGMKLNRWRRQHSLSLMIMMQSSNGCLKLQSELVTSMIMLMMHQERCTISSGFGCDGRNRSLHL</sequence>
<gene>
    <name evidence="2" type="ORF">NE237_016223</name>
</gene>
<evidence type="ECO:0000313" key="3">
    <source>
        <dbReference type="Proteomes" id="UP001141806"/>
    </source>
</evidence>
<dbReference type="AlphaFoldDB" id="A0A9Q0QRS8"/>
<keyword evidence="3" id="KW-1185">Reference proteome</keyword>
<feature type="compositionally biased region" description="Polar residues" evidence="1">
    <location>
        <begin position="37"/>
        <end position="48"/>
    </location>
</feature>
<proteinExistence type="predicted"/>
<evidence type="ECO:0000313" key="2">
    <source>
        <dbReference type="EMBL" id="KAJ4969522.1"/>
    </source>
</evidence>
<name>A0A9Q0QRS8_9MAGN</name>
<evidence type="ECO:0000256" key="1">
    <source>
        <dbReference type="SAM" id="MobiDB-lite"/>
    </source>
</evidence>
<feature type="region of interest" description="Disordered" evidence="1">
    <location>
        <begin position="30"/>
        <end position="64"/>
    </location>
</feature>
<comment type="caution">
    <text evidence="2">The sequence shown here is derived from an EMBL/GenBank/DDBJ whole genome shotgun (WGS) entry which is preliminary data.</text>
</comment>
<reference evidence="2" key="1">
    <citation type="journal article" date="2023" name="Plant J.">
        <title>The genome of the king protea, Protea cynaroides.</title>
        <authorList>
            <person name="Chang J."/>
            <person name="Duong T.A."/>
            <person name="Schoeman C."/>
            <person name="Ma X."/>
            <person name="Roodt D."/>
            <person name="Barker N."/>
            <person name="Li Z."/>
            <person name="Van de Peer Y."/>
            <person name="Mizrachi E."/>
        </authorList>
    </citation>
    <scope>NUCLEOTIDE SEQUENCE</scope>
    <source>
        <tissue evidence="2">Young leaves</tissue>
    </source>
</reference>
<accession>A0A9Q0QRS8</accession>
<dbReference type="Proteomes" id="UP001141806">
    <property type="component" value="Unassembled WGS sequence"/>
</dbReference>
<protein>
    <submittedName>
        <fullName evidence="2">Uncharacterized protein</fullName>
    </submittedName>
</protein>
<organism evidence="2 3">
    <name type="scientific">Protea cynaroides</name>
    <dbReference type="NCBI Taxonomy" id="273540"/>
    <lineage>
        <taxon>Eukaryota</taxon>
        <taxon>Viridiplantae</taxon>
        <taxon>Streptophyta</taxon>
        <taxon>Embryophyta</taxon>
        <taxon>Tracheophyta</taxon>
        <taxon>Spermatophyta</taxon>
        <taxon>Magnoliopsida</taxon>
        <taxon>Proteales</taxon>
        <taxon>Proteaceae</taxon>
        <taxon>Protea</taxon>
    </lineage>
</organism>